<evidence type="ECO:0000313" key="3">
    <source>
        <dbReference type="Proteomes" id="UP001138500"/>
    </source>
</evidence>
<dbReference type="AlphaFoldDB" id="A0A9W7W6P5"/>
<name>A0A9W7W6P5_9PEZI</name>
<protein>
    <submittedName>
        <fullName evidence="2">Uncharacterized protein</fullName>
    </submittedName>
</protein>
<keyword evidence="3" id="KW-1185">Reference proteome</keyword>
<gene>
    <name evidence="2" type="ORF">Tdes44962_MAKER06836</name>
</gene>
<reference evidence="2 3" key="1">
    <citation type="journal article" date="2018" name="IMA Fungus">
        <title>IMA Genome-F 10: Nine draft genome sequences of Claviceps purpurea s.lat., including C. arundinis, C. humidiphila, and C. cf. spartinae, pseudomolecules for the pitch canker pathogen Fusarium circinatum, draft genome of Davidsoniella eucalypti, Grosmannia galeiformis, Quambalaria eucalypti, and Teratosphaeria destructans.</title>
        <authorList>
            <person name="Wingfield B.D."/>
            <person name="Liu M."/>
            <person name="Nguyen H.D."/>
            <person name="Lane F.A."/>
            <person name="Morgan S.W."/>
            <person name="De Vos L."/>
            <person name="Wilken P.M."/>
            <person name="Duong T.A."/>
            <person name="Aylward J."/>
            <person name="Coetzee M.P."/>
            <person name="Dadej K."/>
            <person name="De Beer Z.W."/>
            <person name="Findlay W."/>
            <person name="Havenga M."/>
            <person name="Kolarik M."/>
            <person name="Menzies J.G."/>
            <person name="Naidoo K."/>
            <person name="Pochopski O."/>
            <person name="Shoukouhi P."/>
            <person name="Santana Q.C."/>
            <person name="Seifert K.A."/>
            <person name="Soal N."/>
            <person name="Steenkamp E.T."/>
            <person name="Tatham C.T."/>
            <person name="van der Nest M.A."/>
            <person name="Wingfield M.J."/>
        </authorList>
    </citation>
    <scope>NUCLEOTIDE SEQUENCE [LARGE SCALE GENOMIC DNA]</scope>
    <source>
        <strain evidence="2">CMW44962</strain>
    </source>
</reference>
<evidence type="ECO:0000313" key="2">
    <source>
        <dbReference type="EMBL" id="KAH9845117.1"/>
    </source>
</evidence>
<comment type="caution">
    <text evidence="2">The sequence shown here is derived from an EMBL/GenBank/DDBJ whole genome shotgun (WGS) entry which is preliminary data.</text>
</comment>
<dbReference type="Proteomes" id="UP001138500">
    <property type="component" value="Unassembled WGS sequence"/>
</dbReference>
<evidence type="ECO:0000256" key="1">
    <source>
        <dbReference type="SAM" id="MobiDB-lite"/>
    </source>
</evidence>
<accession>A0A9W7W6P5</accession>
<dbReference type="EMBL" id="RIBY02000136">
    <property type="protein sequence ID" value="KAH9845117.1"/>
    <property type="molecule type" value="Genomic_DNA"/>
</dbReference>
<organism evidence="2 3">
    <name type="scientific">Teratosphaeria destructans</name>
    <dbReference type="NCBI Taxonomy" id="418781"/>
    <lineage>
        <taxon>Eukaryota</taxon>
        <taxon>Fungi</taxon>
        <taxon>Dikarya</taxon>
        <taxon>Ascomycota</taxon>
        <taxon>Pezizomycotina</taxon>
        <taxon>Dothideomycetes</taxon>
        <taxon>Dothideomycetidae</taxon>
        <taxon>Mycosphaerellales</taxon>
        <taxon>Teratosphaeriaceae</taxon>
        <taxon>Teratosphaeria</taxon>
    </lineage>
</organism>
<reference evidence="2 3" key="2">
    <citation type="journal article" date="2021" name="Curr. Genet.">
        <title>Genetic response to nitrogen starvation in the aggressive Eucalyptus foliar pathogen Teratosphaeria destructans.</title>
        <authorList>
            <person name="Havenga M."/>
            <person name="Wingfield B.D."/>
            <person name="Wingfield M.J."/>
            <person name="Dreyer L.L."/>
            <person name="Roets F."/>
            <person name="Aylward J."/>
        </authorList>
    </citation>
    <scope>NUCLEOTIDE SEQUENCE [LARGE SCALE GENOMIC DNA]</scope>
    <source>
        <strain evidence="2">CMW44962</strain>
    </source>
</reference>
<proteinExistence type="predicted"/>
<sequence>MSRFTRFTPPLSTSSGSAIRPASRFTRMSTTTTTTATRLSCPSATDHRKPPLPPTSSVHDGTFTGGHISDGKFTSRASRCGHS</sequence>
<feature type="region of interest" description="Disordered" evidence="1">
    <location>
        <begin position="1"/>
        <end position="83"/>
    </location>
</feature>